<dbReference type="Proteomes" id="UP001499959">
    <property type="component" value="Unassembled WGS sequence"/>
</dbReference>
<name>A0ABP9BKS8_9GAMM</name>
<comment type="caution">
    <text evidence="3">The sequence shown here is derived from an EMBL/GenBank/DDBJ whole genome shotgun (WGS) entry which is preliminary data.</text>
</comment>
<feature type="transmembrane region" description="Helical" evidence="1">
    <location>
        <begin position="138"/>
        <end position="158"/>
    </location>
</feature>
<evidence type="ECO:0000313" key="3">
    <source>
        <dbReference type="EMBL" id="GAA4796955.1"/>
    </source>
</evidence>
<keyword evidence="1" id="KW-0812">Transmembrane</keyword>
<keyword evidence="4" id="KW-1185">Reference proteome</keyword>
<dbReference type="PANTHER" id="PTHR34978:SF3">
    <property type="entry name" value="SLR0241 PROTEIN"/>
    <property type="match status" value="1"/>
</dbReference>
<dbReference type="EMBL" id="BAABJE010000012">
    <property type="protein sequence ID" value="GAA4796955.1"/>
    <property type="molecule type" value="Genomic_DNA"/>
</dbReference>
<dbReference type="CDD" id="cd07341">
    <property type="entry name" value="M56_BlaR1_MecR1_like"/>
    <property type="match status" value="1"/>
</dbReference>
<reference evidence="4" key="1">
    <citation type="journal article" date="2019" name="Int. J. Syst. Evol. Microbiol.">
        <title>The Global Catalogue of Microorganisms (GCM) 10K type strain sequencing project: providing services to taxonomists for standard genome sequencing and annotation.</title>
        <authorList>
            <consortium name="The Broad Institute Genomics Platform"/>
            <consortium name="The Broad Institute Genome Sequencing Center for Infectious Disease"/>
            <person name="Wu L."/>
            <person name="Ma J."/>
        </authorList>
    </citation>
    <scope>NUCLEOTIDE SEQUENCE [LARGE SCALE GENOMIC DNA]</scope>
    <source>
        <strain evidence="4">JCM 18204</strain>
    </source>
</reference>
<feature type="transmembrane region" description="Helical" evidence="1">
    <location>
        <begin position="12"/>
        <end position="35"/>
    </location>
</feature>
<dbReference type="RefSeq" id="WP_345303536.1">
    <property type="nucleotide sequence ID" value="NZ_BAABJE010000012.1"/>
</dbReference>
<gene>
    <name evidence="3" type="ORF">GCM10023307_23500</name>
</gene>
<dbReference type="InterPro" id="IPR052173">
    <property type="entry name" value="Beta-lactam_resp_regulator"/>
</dbReference>
<feature type="transmembrane region" description="Helical" evidence="1">
    <location>
        <begin position="355"/>
        <end position="377"/>
    </location>
</feature>
<dbReference type="PANTHER" id="PTHR34978">
    <property type="entry name" value="POSSIBLE SENSOR-TRANSDUCER PROTEIN BLAR"/>
    <property type="match status" value="1"/>
</dbReference>
<keyword evidence="1" id="KW-0472">Membrane</keyword>
<evidence type="ECO:0000313" key="4">
    <source>
        <dbReference type="Proteomes" id="UP001499959"/>
    </source>
</evidence>
<feature type="transmembrane region" description="Helical" evidence="1">
    <location>
        <begin position="47"/>
        <end position="65"/>
    </location>
</feature>
<feature type="domain" description="Peptidase M56" evidence="2">
    <location>
        <begin position="62"/>
        <end position="287"/>
    </location>
</feature>
<sequence>MIDEIIATALPLASFGGLLFAFALHATVLLGAVWAMERAGWLKHPHWAELAWRIALFGAFVSVAIEAVPFHALRSPAVSPVVAEAPAPRTAPAPRAHLPAEMTANPPAAAIATRRAADALVPAGDVVPALALPVATDALLLALLLWCLGSVVLLLRVLHQMRALFRMRRRVLREGRPASTATTALLRDLVDEMGVSVPELRVLPALNSPMVLPGVVLLPHWAESLDVAQRRAMLAHELAHLDRRDPLWRPLQRLALVPLFFHPLAWHALCRLETLAETLCDRAAAERGAGRALAECLAECLARSAHAADDRCHTSFDRGAALALAMAERGDGIVPRVRTLLENPHMRLSTIPVRWRWAAAAFALFALLALPGVMVVARPGMIPGLFERHDLSITIRHNGQTHAIRSDMPGVGETLRVVIDGDVAFNDAESDVATLGRGAVFDIEQTHAGVSRSLRMTPGKAGATREYKIDGKAHPFDAAAQAWLAATIPQIYRLSALDAEARAKRILARGGADALLAEIALLHGDYVRAEYLGQFFAQGDPDDAQTAKALTLMRAIRSDFEKRRALGIALSRPVTSPQQAVLLSIAAEIDSDFERAEWLIEAAAKLPVDGGNADGWSRALRGLESDFERKRALTAVIEDGQPRAAALALALRTMRGMSSDFERRSVLEAAADADVPLPDADYLAAVDAMSSDFERREALAALIRGGAPSAERSRAILRSVRAMSSDFERGEVLNALAATMPNDPVLIEDYRAVTRGMSDHERGKAEKALDRFYGS</sequence>
<evidence type="ECO:0000256" key="1">
    <source>
        <dbReference type="SAM" id="Phobius"/>
    </source>
</evidence>
<dbReference type="InterPro" id="IPR008756">
    <property type="entry name" value="Peptidase_M56"/>
</dbReference>
<keyword evidence="1" id="KW-1133">Transmembrane helix</keyword>
<accession>A0ABP9BKS8</accession>
<organism evidence="3 4">
    <name type="scientific">Lysobacter hankyongensis</name>
    <dbReference type="NCBI Taxonomy" id="1176535"/>
    <lineage>
        <taxon>Bacteria</taxon>
        <taxon>Pseudomonadati</taxon>
        <taxon>Pseudomonadota</taxon>
        <taxon>Gammaproteobacteria</taxon>
        <taxon>Lysobacterales</taxon>
        <taxon>Lysobacteraceae</taxon>
        <taxon>Lysobacter</taxon>
    </lineage>
</organism>
<dbReference type="Pfam" id="PF05569">
    <property type="entry name" value="Peptidase_M56"/>
    <property type="match status" value="1"/>
</dbReference>
<protein>
    <recommendedName>
        <fullName evidence="2">Peptidase M56 domain-containing protein</fullName>
    </recommendedName>
</protein>
<evidence type="ECO:0000259" key="2">
    <source>
        <dbReference type="Pfam" id="PF05569"/>
    </source>
</evidence>
<proteinExistence type="predicted"/>